<dbReference type="EMBL" id="JBHSWU010000709">
    <property type="protein sequence ID" value="MFC6725792.1"/>
    <property type="molecule type" value="Genomic_DNA"/>
</dbReference>
<feature type="region of interest" description="Disordered" evidence="9">
    <location>
        <begin position="1"/>
        <end position="31"/>
    </location>
</feature>
<keyword evidence="4" id="KW-0547">Nucleotide-binding</keyword>
<evidence type="ECO:0000256" key="8">
    <source>
        <dbReference type="ARBA" id="ARBA00030520"/>
    </source>
</evidence>
<dbReference type="Proteomes" id="UP001596328">
    <property type="component" value="Unassembled WGS sequence"/>
</dbReference>
<evidence type="ECO:0000313" key="12">
    <source>
        <dbReference type="Proteomes" id="UP001596328"/>
    </source>
</evidence>
<keyword evidence="6" id="KW-0648">Protein biosynthesis</keyword>
<evidence type="ECO:0000256" key="3">
    <source>
        <dbReference type="ARBA" id="ARBA00022598"/>
    </source>
</evidence>
<comment type="similarity">
    <text evidence="1">Belongs to the class-I aminoacyl-tRNA synthetase family.</text>
</comment>
<evidence type="ECO:0000256" key="2">
    <source>
        <dbReference type="ARBA" id="ARBA00013164"/>
    </source>
</evidence>
<evidence type="ECO:0000256" key="4">
    <source>
        <dbReference type="ARBA" id="ARBA00022741"/>
    </source>
</evidence>
<feature type="compositionally biased region" description="Basic and acidic residues" evidence="9">
    <location>
        <begin position="9"/>
        <end position="25"/>
    </location>
</feature>
<dbReference type="Pfam" id="PF00133">
    <property type="entry name" value="tRNA-synt_1"/>
    <property type="match status" value="1"/>
</dbReference>
<feature type="non-terminal residue" evidence="11">
    <location>
        <position position="237"/>
    </location>
</feature>
<evidence type="ECO:0000259" key="10">
    <source>
        <dbReference type="Pfam" id="PF00133"/>
    </source>
</evidence>
<keyword evidence="5" id="KW-0067">ATP-binding</keyword>
<keyword evidence="12" id="KW-1185">Reference proteome</keyword>
<evidence type="ECO:0000256" key="9">
    <source>
        <dbReference type="SAM" id="MobiDB-lite"/>
    </source>
</evidence>
<feature type="domain" description="Aminoacyl-tRNA synthetase class Ia" evidence="10">
    <location>
        <begin position="13"/>
        <end position="212"/>
    </location>
</feature>
<protein>
    <recommendedName>
        <fullName evidence="2">leucine--tRNA ligase</fullName>
        <ecNumber evidence="2">6.1.1.4</ecNumber>
    </recommendedName>
    <alternativeName>
        <fullName evidence="8">Leucyl-tRNA synthetase</fullName>
    </alternativeName>
</protein>
<dbReference type="InterPro" id="IPR001412">
    <property type="entry name" value="aa-tRNA-synth_I_CS"/>
</dbReference>
<dbReference type="SUPFAM" id="SSF52374">
    <property type="entry name" value="Nucleotidylyl transferase"/>
    <property type="match status" value="1"/>
</dbReference>
<reference evidence="11 12" key="1">
    <citation type="journal article" date="2019" name="Int. J. Syst. Evol. Microbiol.">
        <title>The Global Catalogue of Microorganisms (GCM) 10K type strain sequencing project: providing services to taxonomists for standard genome sequencing and annotation.</title>
        <authorList>
            <consortium name="The Broad Institute Genomics Platform"/>
            <consortium name="The Broad Institute Genome Sequencing Center for Infectious Disease"/>
            <person name="Wu L."/>
            <person name="Ma J."/>
        </authorList>
    </citation>
    <scope>NUCLEOTIDE SEQUENCE [LARGE SCALE GENOMIC DNA]</scope>
    <source>
        <strain evidence="11 12">NBRC 111368</strain>
    </source>
</reference>
<keyword evidence="3 11" id="KW-0436">Ligase</keyword>
<dbReference type="PROSITE" id="PS00178">
    <property type="entry name" value="AA_TRNA_LIGASE_I"/>
    <property type="match status" value="1"/>
</dbReference>
<dbReference type="InterPro" id="IPR002300">
    <property type="entry name" value="aa-tRNA-synth_Ia"/>
</dbReference>
<dbReference type="PANTHER" id="PTHR45794:SF1">
    <property type="entry name" value="LEUCINE--TRNA LIGASE, CYTOPLASMIC"/>
    <property type="match status" value="1"/>
</dbReference>
<dbReference type="GO" id="GO:0006412">
    <property type="term" value="P:translation"/>
    <property type="evidence" value="ECO:0007669"/>
    <property type="project" value="UniProtKB-KW"/>
</dbReference>
<dbReference type="InterPro" id="IPR004493">
    <property type="entry name" value="Leu-tRNA-synth_Ia_arc/euk"/>
</dbReference>
<sequence>MDDYDPQEVEERWRERWAESGRYEADPDDADEDATFVTVPYPYPSGGMHIGHARTYTVPDVYARYRRQQGDNVLFPIAWHVTGTPIIGAVERLKKGEEKQLSVLRDTYNVPESDLAELETPMGFARYFIEEGDTSYKRGMKSLGLSVDWRREFTTNDERYSKFVTWQYETLKDRGRLEKGLHPVKYCTDEEQPVTTHDLLEGEEAEFQEYTLVRFGWDGGSVAGGDGEGGDDGAGDA</sequence>
<gene>
    <name evidence="11" type="ORF">ACFQE1_15735</name>
</gene>
<evidence type="ECO:0000256" key="5">
    <source>
        <dbReference type="ARBA" id="ARBA00022840"/>
    </source>
</evidence>
<dbReference type="AlphaFoldDB" id="A0ABD5S2Q4"/>
<evidence type="ECO:0000256" key="1">
    <source>
        <dbReference type="ARBA" id="ARBA00005594"/>
    </source>
</evidence>
<dbReference type="Gene3D" id="3.40.50.620">
    <property type="entry name" value="HUPs"/>
    <property type="match status" value="1"/>
</dbReference>
<evidence type="ECO:0000256" key="7">
    <source>
        <dbReference type="ARBA" id="ARBA00023146"/>
    </source>
</evidence>
<keyword evidence="7" id="KW-0030">Aminoacyl-tRNA synthetase</keyword>
<accession>A0ABD5S2Q4</accession>
<dbReference type="EC" id="6.1.1.4" evidence="2"/>
<dbReference type="InterPro" id="IPR014729">
    <property type="entry name" value="Rossmann-like_a/b/a_fold"/>
</dbReference>
<dbReference type="PANTHER" id="PTHR45794">
    <property type="entry name" value="LEUCYL-TRNA SYNTHETASE"/>
    <property type="match status" value="1"/>
</dbReference>
<evidence type="ECO:0000256" key="6">
    <source>
        <dbReference type="ARBA" id="ARBA00022917"/>
    </source>
</evidence>
<comment type="caution">
    <text evidence="11">The sequence shown here is derived from an EMBL/GenBank/DDBJ whole genome shotgun (WGS) entry which is preliminary data.</text>
</comment>
<dbReference type="GO" id="GO:0004823">
    <property type="term" value="F:leucine-tRNA ligase activity"/>
    <property type="evidence" value="ECO:0007669"/>
    <property type="project" value="UniProtKB-EC"/>
</dbReference>
<organism evidence="11 12">
    <name type="scientific">Halobium palmae</name>
    <dbReference type="NCBI Taxonomy" id="1776492"/>
    <lineage>
        <taxon>Archaea</taxon>
        <taxon>Methanobacteriati</taxon>
        <taxon>Methanobacteriota</taxon>
        <taxon>Stenosarchaea group</taxon>
        <taxon>Halobacteria</taxon>
        <taxon>Halobacteriales</taxon>
        <taxon>Haloferacaceae</taxon>
        <taxon>Halobium</taxon>
    </lineage>
</organism>
<proteinExistence type="inferred from homology"/>
<dbReference type="GO" id="GO:0005524">
    <property type="term" value="F:ATP binding"/>
    <property type="evidence" value="ECO:0007669"/>
    <property type="project" value="UniProtKB-KW"/>
</dbReference>
<name>A0ABD5S2Q4_9EURY</name>
<evidence type="ECO:0000313" key="11">
    <source>
        <dbReference type="EMBL" id="MFC6725792.1"/>
    </source>
</evidence>